<dbReference type="GeneID" id="24136150"/>
<dbReference type="Gene3D" id="1.25.40.20">
    <property type="entry name" value="Ankyrin repeat-containing domain"/>
    <property type="match status" value="5"/>
</dbReference>
<keyword evidence="15" id="KW-1185">Reference proteome</keyword>
<evidence type="ECO:0000313" key="15">
    <source>
        <dbReference type="Proteomes" id="UP000030745"/>
    </source>
</evidence>
<dbReference type="RefSeq" id="XP_012208859.1">
    <property type="nucleotide sequence ID" value="XM_012353469.1"/>
</dbReference>
<evidence type="ECO:0000256" key="7">
    <source>
        <dbReference type="ARBA" id="ARBA00023010"/>
    </source>
</evidence>
<dbReference type="SMART" id="SM00248">
    <property type="entry name" value="ANK"/>
    <property type="match status" value="12"/>
</dbReference>
<dbReference type="InterPro" id="IPR036770">
    <property type="entry name" value="Ankyrin_rpt-contain_sf"/>
</dbReference>
<keyword evidence="7" id="KW-0811">Translocation</keyword>
<evidence type="ECO:0000256" key="6">
    <source>
        <dbReference type="ARBA" id="ARBA00022989"/>
    </source>
</evidence>
<dbReference type="Pfam" id="PF00023">
    <property type="entry name" value="Ank"/>
    <property type="match status" value="2"/>
</dbReference>
<proteinExistence type="inferred from homology"/>
<dbReference type="PRINTS" id="PR01415">
    <property type="entry name" value="ANKYRIN"/>
</dbReference>
<dbReference type="EMBL" id="KK583313">
    <property type="protein sequence ID" value="KDO20402.1"/>
    <property type="molecule type" value="Genomic_DNA"/>
</dbReference>
<comment type="similarity">
    <text evidence="1">Belongs to the SEC61-beta family.</text>
</comment>
<comment type="subcellular location">
    <subcellularLocation>
        <location evidence="10">Endomembrane system</location>
        <topology evidence="10">Single-pass membrane protein</topology>
    </subcellularLocation>
</comment>
<feature type="region of interest" description="Disordered" evidence="12">
    <location>
        <begin position="489"/>
        <end position="525"/>
    </location>
</feature>
<dbReference type="InterPro" id="IPR002110">
    <property type="entry name" value="Ankyrin_rpt"/>
</dbReference>
<keyword evidence="6 13" id="KW-1133">Transmembrane helix</keyword>
<sequence length="571" mass="60930">MTPIMLAVHHGHADVADYLLTKNPELVTTGRTVLHDAARNGMLTTVEQLLLHGLSGTTQDAEWRRTPLHEAVRGGNLATVQFILDHCPKATVNYQDLHGATVLHYAARTGSLEMVIALLCAAQRVAAALEGPLRNLEHLLEMGIDINERDTSDGRTMLMKASMKGFTTVVRFCLQRGATIDEIDNAGRTALLHSAPHSDVALYLLSHGANILHQDDGGRTVLHEAASHGYTFSEIIAVRHIHVDIKDNAGLTPLHDAAKVGSAVGAKKLLNLGARVSCVDLDDQTPIHYAAMHPSPAVLRVLLRAEARAAFLRDQRGRSAVFVAIERGHIACVEMLRAFGVTLDETDPQNATLLHAAIASQQDVSVDYLLAQVPVIECTEPLKGSLDTPLHLACRMGYVYAVDKLLNRETGASLLHVAAEIDTETLDPTLVPLLVHAGVSLTLFDKKGWQPLHIAATRAKGAGVVQALIAAGAPANGAAKNNMTPYHCASSTSSTPSTAAPSSAAALRNRRPAAKSSANTGRGMGGSSAGILRFYTDDAPGIKMGPTTVLVLCLMFVGFVVLLHVWGKFRS</sequence>
<name>A0A067C0Q4_SAPPC</name>
<evidence type="ECO:0000256" key="2">
    <source>
        <dbReference type="ARBA" id="ARBA00022448"/>
    </source>
</evidence>
<protein>
    <submittedName>
        <fullName evidence="14">Uncharacterized protein</fullName>
    </submittedName>
</protein>
<organism evidence="14 15">
    <name type="scientific">Saprolegnia parasitica (strain CBS 223.65)</name>
    <dbReference type="NCBI Taxonomy" id="695850"/>
    <lineage>
        <taxon>Eukaryota</taxon>
        <taxon>Sar</taxon>
        <taxon>Stramenopiles</taxon>
        <taxon>Oomycota</taxon>
        <taxon>Saprolegniomycetes</taxon>
        <taxon>Saprolegniales</taxon>
        <taxon>Saprolegniaceae</taxon>
        <taxon>Saprolegnia</taxon>
    </lineage>
</organism>
<dbReference type="InterPro" id="IPR016482">
    <property type="entry name" value="SecG/Sec61-beta/Sbh"/>
</dbReference>
<evidence type="ECO:0000256" key="4">
    <source>
        <dbReference type="ARBA" id="ARBA00022737"/>
    </source>
</evidence>
<evidence type="ECO:0000256" key="11">
    <source>
        <dbReference type="PROSITE-ProRule" id="PRU00023"/>
    </source>
</evidence>
<feature type="repeat" description="ANK" evidence="11">
    <location>
        <begin position="29"/>
        <end position="61"/>
    </location>
</feature>
<evidence type="ECO:0000256" key="8">
    <source>
        <dbReference type="ARBA" id="ARBA00023043"/>
    </source>
</evidence>
<reference evidence="14 15" key="1">
    <citation type="journal article" date="2013" name="PLoS Genet.">
        <title>Distinctive expansion of potential virulence genes in the genome of the oomycete fish pathogen Saprolegnia parasitica.</title>
        <authorList>
            <person name="Jiang R.H."/>
            <person name="de Bruijn I."/>
            <person name="Haas B.J."/>
            <person name="Belmonte R."/>
            <person name="Lobach L."/>
            <person name="Christie J."/>
            <person name="van den Ackerveken G."/>
            <person name="Bottin A."/>
            <person name="Bulone V."/>
            <person name="Diaz-Moreno S.M."/>
            <person name="Dumas B."/>
            <person name="Fan L."/>
            <person name="Gaulin E."/>
            <person name="Govers F."/>
            <person name="Grenville-Briggs L.J."/>
            <person name="Horner N.R."/>
            <person name="Levin J.Z."/>
            <person name="Mammella M."/>
            <person name="Meijer H.J."/>
            <person name="Morris P."/>
            <person name="Nusbaum C."/>
            <person name="Oome S."/>
            <person name="Phillips A.J."/>
            <person name="van Rooyen D."/>
            <person name="Rzeszutek E."/>
            <person name="Saraiva M."/>
            <person name="Secombes C.J."/>
            <person name="Seidl M.F."/>
            <person name="Snel B."/>
            <person name="Stassen J.H."/>
            <person name="Sykes S."/>
            <person name="Tripathy S."/>
            <person name="van den Berg H."/>
            <person name="Vega-Arreguin J.C."/>
            <person name="Wawra S."/>
            <person name="Young S.K."/>
            <person name="Zeng Q."/>
            <person name="Dieguez-Uribeondo J."/>
            <person name="Russ C."/>
            <person name="Tyler B.M."/>
            <person name="van West P."/>
        </authorList>
    </citation>
    <scope>NUCLEOTIDE SEQUENCE [LARGE SCALE GENOMIC DNA]</scope>
    <source>
        <strain evidence="14 15">CBS 223.65</strain>
    </source>
</reference>
<dbReference type="SUPFAM" id="SSF48403">
    <property type="entry name" value="Ankyrin repeat"/>
    <property type="match status" value="2"/>
</dbReference>
<evidence type="ECO:0000256" key="12">
    <source>
        <dbReference type="SAM" id="MobiDB-lite"/>
    </source>
</evidence>
<dbReference type="GO" id="GO:0015031">
    <property type="term" value="P:protein transport"/>
    <property type="evidence" value="ECO:0007669"/>
    <property type="project" value="UniProtKB-KW"/>
</dbReference>
<evidence type="ECO:0000256" key="1">
    <source>
        <dbReference type="ARBA" id="ARBA00006103"/>
    </source>
</evidence>
<feature type="transmembrane region" description="Helical" evidence="13">
    <location>
        <begin position="549"/>
        <end position="567"/>
    </location>
</feature>
<dbReference type="STRING" id="695850.A0A067C0Q4"/>
<evidence type="ECO:0000313" key="14">
    <source>
        <dbReference type="EMBL" id="KDO20402.1"/>
    </source>
</evidence>
<feature type="repeat" description="ANK" evidence="11">
    <location>
        <begin position="249"/>
        <end position="281"/>
    </location>
</feature>
<evidence type="ECO:0000256" key="13">
    <source>
        <dbReference type="SAM" id="Phobius"/>
    </source>
</evidence>
<feature type="compositionally biased region" description="Low complexity" evidence="12">
    <location>
        <begin position="489"/>
        <end position="507"/>
    </location>
</feature>
<evidence type="ECO:0000256" key="5">
    <source>
        <dbReference type="ARBA" id="ARBA00022927"/>
    </source>
</evidence>
<keyword evidence="4" id="KW-0677">Repeat</keyword>
<dbReference type="GO" id="GO:0012505">
    <property type="term" value="C:endomembrane system"/>
    <property type="evidence" value="ECO:0007669"/>
    <property type="project" value="UniProtKB-SubCell"/>
</dbReference>
<evidence type="ECO:0000256" key="9">
    <source>
        <dbReference type="ARBA" id="ARBA00023136"/>
    </source>
</evidence>
<dbReference type="PANTHER" id="PTHR24161:SF119">
    <property type="entry name" value="ANKYRIN REPEAT DOMAIN 44"/>
    <property type="match status" value="1"/>
</dbReference>
<keyword evidence="5" id="KW-0653">Protein transport</keyword>
<keyword evidence="2" id="KW-0813">Transport</keyword>
<feature type="repeat" description="ANK" evidence="11">
    <location>
        <begin position="98"/>
        <end position="119"/>
    </location>
</feature>
<dbReference type="OrthoDB" id="341259at2759"/>
<dbReference type="Pfam" id="PF03911">
    <property type="entry name" value="Sec61_beta"/>
    <property type="match status" value="1"/>
</dbReference>
<feature type="repeat" description="ANK" evidence="11">
    <location>
        <begin position="153"/>
        <end position="185"/>
    </location>
</feature>
<dbReference type="VEuPathDB" id="FungiDB:SPRG_14341"/>
<gene>
    <name evidence="14" type="ORF">SPRG_14341</name>
</gene>
<dbReference type="Pfam" id="PF12796">
    <property type="entry name" value="Ank_2"/>
    <property type="match status" value="4"/>
</dbReference>
<dbReference type="Proteomes" id="UP000030745">
    <property type="component" value="Unassembled WGS sequence"/>
</dbReference>
<dbReference type="KEGG" id="spar:SPRG_14341"/>
<feature type="repeat" description="ANK" evidence="11">
    <location>
        <begin position="447"/>
        <end position="480"/>
    </location>
</feature>
<keyword evidence="3 13" id="KW-0812">Transmembrane</keyword>
<dbReference type="PANTHER" id="PTHR24161">
    <property type="entry name" value="ANK_REP_REGION DOMAIN-CONTAINING PROTEIN-RELATED"/>
    <property type="match status" value="1"/>
</dbReference>
<dbReference type="PROSITE" id="PS50088">
    <property type="entry name" value="ANK_REPEAT"/>
    <property type="match status" value="5"/>
</dbReference>
<dbReference type="PROSITE" id="PS50297">
    <property type="entry name" value="ANK_REP_REGION"/>
    <property type="match status" value="5"/>
</dbReference>
<evidence type="ECO:0000256" key="10">
    <source>
        <dbReference type="ARBA" id="ARBA00037847"/>
    </source>
</evidence>
<keyword evidence="9 13" id="KW-0472">Membrane</keyword>
<keyword evidence="8 11" id="KW-0040">ANK repeat</keyword>
<dbReference type="AlphaFoldDB" id="A0A067C0Q4"/>
<evidence type="ECO:0000256" key="3">
    <source>
        <dbReference type="ARBA" id="ARBA00022692"/>
    </source>
</evidence>
<accession>A0A067C0Q4</accession>